<protein>
    <submittedName>
        <fullName evidence="2">Uncharacterized protein</fullName>
    </submittedName>
</protein>
<accession>A0AAD5LM12</accession>
<dbReference type="Proteomes" id="UP000820818">
    <property type="component" value="Linkage Group LG4"/>
</dbReference>
<evidence type="ECO:0000313" key="2">
    <source>
        <dbReference type="EMBL" id="KAI9560253.1"/>
    </source>
</evidence>
<sequence length="88" mass="9949">MAVYNSDASSPTVALDVIIASVITYPVPLLEMTNGLQAKAARMQDVDLEVKQLRETLAEYNEEFRQVRNQERKSEVQQIVRKTPGTRV</sequence>
<comment type="caution">
    <text evidence="2">The sequence shown here is derived from an EMBL/GenBank/DDBJ whole genome shotgun (WGS) entry which is preliminary data.</text>
</comment>
<proteinExistence type="predicted"/>
<feature type="coiled-coil region" evidence="1">
    <location>
        <begin position="36"/>
        <end position="77"/>
    </location>
</feature>
<evidence type="ECO:0000256" key="1">
    <source>
        <dbReference type="SAM" id="Coils"/>
    </source>
</evidence>
<name>A0AAD5LM12_9CRUS</name>
<reference evidence="2 3" key="1">
    <citation type="submission" date="2022-05" db="EMBL/GenBank/DDBJ databases">
        <title>A multi-omics perspective on studying reproductive biology in Daphnia sinensis.</title>
        <authorList>
            <person name="Jia J."/>
        </authorList>
    </citation>
    <scope>NUCLEOTIDE SEQUENCE [LARGE SCALE GENOMIC DNA]</scope>
    <source>
        <strain evidence="2 3">WSL</strain>
    </source>
</reference>
<dbReference type="AlphaFoldDB" id="A0AAD5LM12"/>
<dbReference type="EMBL" id="WJBH02000004">
    <property type="protein sequence ID" value="KAI9560253.1"/>
    <property type="molecule type" value="Genomic_DNA"/>
</dbReference>
<gene>
    <name evidence="2" type="ORF">GHT06_014267</name>
</gene>
<keyword evidence="3" id="KW-1185">Reference proteome</keyword>
<evidence type="ECO:0000313" key="3">
    <source>
        <dbReference type="Proteomes" id="UP000820818"/>
    </source>
</evidence>
<keyword evidence="1" id="KW-0175">Coiled coil</keyword>
<organism evidence="2 3">
    <name type="scientific">Daphnia sinensis</name>
    <dbReference type="NCBI Taxonomy" id="1820382"/>
    <lineage>
        <taxon>Eukaryota</taxon>
        <taxon>Metazoa</taxon>
        <taxon>Ecdysozoa</taxon>
        <taxon>Arthropoda</taxon>
        <taxon>Crustacea</taxon>
        <taxon>Branchiopoda</taxon>
        <taxon>Diplostraca</taxon>
        <taxon>Cladocera</taxon>
        <taxon>Anomopoda</taxon>
        <taxon>Daphniidae</taxon>
        <taxon>Daphnia</taxon>
        <taxon>Daphnia similis group</taxon>
    </lineage>
</organism>